<evidence type="ECO:0000313" key="2">
    <source>
        <dbReference type="Proteomes" id="UP000191094"/>
    </source>
</evidence>
<dbReference type="OrthoDB" id="6657691at2"/>
<organism evidence="1 2">
    <name type="scientific">Lwoffella lincolnii</name>
    <dbReference type="NCBI Taxonomy" id="90241"/>
    <lineage>
        <taxon>Bacteria</taxon>
        <taxon>Pseudomonadati</taxon>
        <taxon>Pseudomonadota</taxon>
        <taxon>Gammaproteobacteria</taxon>
        <taxon>Moraxellales</taxon>
        <taxon>Moraxellaceae</taxon>
        <taxon>Lwoffella</taxon>
    </lineage>
</organism>
<gene>
    <name evidence="1" type="ORF">B0682_08835</name>
</gene>
<keyword evidence="2" id="KW-1185">Reference proteome</keyword>
<dbReference type="EMBL" id="MUYT01000016">
    <property type="protein sequence ID" value="OOS19499.1"/>
    <property type="molecule type" value="Genomic_DNA"/>
</dbReference>
<evidence type="ECO:0000313" key="1">
    <source>
        <dbReference type="EMBL" id="OOS19499.1"/>
    </source>
</evidence>
<comment type="caution">
    <text evidence="1">The sequence shown here is derived from an EMBL/GenBank/DDBJ whole genome shotgun (WGS) entry which is preliminary data.</text>
</comment>
<protein>
    <submittedName>
        <fullName evidence="1">Uncharacterized protein</fullName>
    </submittedName>
</protein>
<dbReference type="Proteomes" id="UP000191094">
    <property type="component" value="Unassembled WGS sequence"/>
</dbReference>
<name>A0A1T0CB37_9GAMM</name>
<dbReference type="RefSeq" id="WP_078308346.1">
    <property type="nucleotide sequence ID" value="NZ_CP147511.1"/>
</dbReference>
<sequence length="200" mass="22841">MKQQLKHNFEAVSLLTTRNGLLDVTIVPAINQPDWLIPTALILTIENYDERIWTYLWQQQEVSVYHLIPRDIVPEKLIILEGNTMVHRFALQINGELQTRSIRISDLLDAELPPSFAKIEEDNSREDIRSGVNALYPYQVGKTANTANDEEQTQAPDGESTMATTYLPFVFQPVKFEHEDAVYVIPNLDSIAYRLVDLDG</sequence>
<dbReference type="AlphaFoldDB" id="A0A1T0CB37"/>
<proteinExistence type="predicted"/>
<accession>A0A1T0CB37</accession>
<dbReference type="STRING" id="90241.B0682_08835"/>
<reference evidence="1 2" key="1">
    <citation type="submission" date="2017-02" db="EMBL/GenBank/DDBJ databases">
        <title>Draft genome sequence of Moraxella lincolnii CCUG 9405T type strain.</title>
        <authorList>
            <person name="Salva-Serra F."/>
            <person name="Engstrom-Jakobsson H."/>
            <person name="Thorell K."/>
            <person name="Jaen-Luchoro D."/>
            <person name="Gonzales-Siles L."/>
            <person name="Karlsson R."/>
            <person name="Yazdan S."/>
            <person name="Boulund F."/>
            <person name="Johnning A."/>
            <person name="Engstrand L."/>
            <person name="Kristiansson E."/>
            <person name="Moore E."/>
        </authorList>
    </citation>
    <scope>NUCLEOTIDE SEQUENCE [LARGE SCALE GENOMIC DNA]</scope>
    <source>
        <strain evidence="1 2">CCUG 9405</strain>
    </source>
</reference>